<comment type="caution">
    <text evidence="1">The sequence shown here is derived from an EMBL/GenBank/DDBJ whole genome shotgun (WGS) entry which is preliminary data.</text>
</comment>
<name>E7RR78_9BACT</name>
<proteinExistence type="predicted"/>
<dbReference type="RefSeq" id="WP_004369844.1">
    <property type="nucleotide sequence ID" value="NZ_GL833119.1"/>
</dbReference>
<reference evidence="1" key="1">
    <citation type="submission" date="2011-01" db="EMBL/GenBank/DDBJ databases">
        <authorList>
            <person name="Muzny D."/>
            <person name="Qin X."/>
            <person name="Buhay C."/>
            <person name="Dugan-Rocha S."/>
            <person name="Ding Y."/>
            <person name="Chen G."/>
            <person name="Hawes A."/>
            <person name="Holder M."/>
            <person name="Jhangiani S."/>
            <person name="Johnson A."/>
            <person name="Khan Z."/>
            <person name="Li Z."/>
            <person name="Liu W."/>
            <person name="Liu X."/>
            <person name="Perez L."/>
            <person name="Shen H."/>
            <person name="Wang Q."/>
            <person name="Watt J."/>
            <person name="Xi L."/>
            <person name="Xin Y."/>
            <person name="Zhou J."/>
            <person name="Deng J."/>
            <person name="Jiang H."/>
            <person name="Liu Y."/>
            <person name="Qu J."/>
            <person name="Song X.-Z."/>
            <person name="Zhang L."/>
            <person name="Villasana D."/>
            <person name="Johnson A."/>
            <person name="Liu J."/>
            <person name="Liyanage D."/>
            <person name="Lorensuhewa L."/>
            <person name="Robinson T."/>
            <person name="Song A."/>
            <person name="Song B.-B."/>
            <person name="Dinh H."/>
            <person name="Thornton R."/>
            <person name="Coyle M."/>
            <person name="Francisco L."/>
            <person name="Jackson L."/>
            <person name="Javaid M."/>
            <person name="Korchina V."/>
            <person name="Kovar C."/>
            <person name="Mata R."/>
            <person name="Mathew T."/>
            <person name="Ngo R."/>
            <person name="Nguyen L."/>
            <person name="Nguyen N."/>
            <person name="Okwuonu G."/>
            <person name="Ongeri F."/>
            <person name="Pham C."/>
            <person name="Simmons D."/>
            <person name="Wilczek-Boney K."/>
            <person name="Hale W."/>
            <person name="Jakkamsetti A."/>
            <person name="Pham P."/>
            <person name="Ruth R."/>
            <person name="San Lucas F."/>
            <person name="Warren J."/>
            <person name="Zhang J."/>
            <person name="Zhao Z."/>
            <person name="Zhou C."/>
            <person name="Zhu D."/>
            <person name="Lee S."/>
            <person name="Bess C."/>
            <person name="Blankenburg K."/>
            <person name="Forbes L."/>
            <person name="Fu Q."/>
            <person name="Gubbala S."/>
            <person name="Hirani K."/>
            <person name="Jayaseelan J.C."/>
            <person name="Lara F."/>
            <person name="Munidasa M."/>
            <person name="Palculict T."/>
            <person name="Patil S."/>
            <person name="Pu L.-L."/>
            <person name="Saada N."/>
            <person name="Tang L."/>
            <person name="Weissenberger G."/>
            <person name="Zhu Y."/>
            <person name="Hemphill L."/>
            <person name="Shang Y."/>
            <person name="Youmans B."/>
            <person name="Ayvaz T."/>
            <person name="Ross M."/>
            <person name="Santibanez J."/>
            <person name="Aqrawi P."/>
            <person name="Gross S."/>
            <person name="Joshi V."/>
            <person name="Fowler G."/>
            <person name="Nazareth L."/>
            <person name="Reid J."/>
            <person name="Worley K."/>
            <person name="Petrosino J."/>
            <person name="Highlander S."/>
            <person name="Gibbs R."/>
        </authorList>
    </citation>
    <scope>NUCLEOTIDE SEQUENCE [LARGE SCALE GENOMIC DNA]</scope>
    <source>
        <strain evidence="1">ATCC 33269</strain>
    </source>
</reference>
<evidence type="ECO:0000313" key="2">
    <source>
        <dbReference type="Proteomes" id="UP000005580"/>
    </source>
</evidence>
<protein>
    <submittedName>
        <fullName evidence="1">Uncharacterized protein</fullName>
    </submittedName>
</protein>
<dbReference type="AlphaFoldDB" id="E7RR78"/>
<dbReference type="EMBL" id="AEPE02000005">
    <property type="protein sequence ID" value="EFZ36766.1"/>
    <property type="molecule type" value="Genomic_DNA"/>
</dbReference>
<organism evidence="1 2">
    <name type="scientific">Hoylesella oralis ATCC 33269</name>
    <dbReference type="NCBI Taxonomy" id="873533"/>
    <lineage>
        <taxon>Bacteria</taxon>
        <taxon>Pseudomonadati</taxon>
        <taxon>Bacteroidota</taxon>
        <taxon>Bacteroidia</taxon>
        <taxon>Bacteroidales</taxon>
        <taxon>Prevotellaceae</taxon>
        <taxon>Hoylesella</taxon>
    </lineage>
</organism>
<sequence length="275" mass="31596">MHCSKLFYIIATFYLPAYYVQAQEIDKQRRQFHTENGKAVPSEYDSTAVEFDREYQEWLKNEPLKIDVPEVNFHDYAIQRFALPNPMEDKAPPPAFHFDAEALKNELGVYHIAPNLNLSTGSSYNQVLGLSQNITANFDLIYHKSNLTLSGGVMVGKYQNFIWNSNVAAFHAGAEYQISNRIAIGVQGSFVPNVRNIGPTSIFAPTNSYGAYAKIRVNSWFALIPMISRYYDPVMHRWNTSFSVMPIFDFGRLFHLQSSKKIRQKERLKKALENY</sequence>
<evidence type="ECO:0000313" key="1">
    <source>
        <dbReference type="EMBL" id="EFZ36766.1"/>
    </source>
</evidence>
<dbReference type="Proteomes" id="UP000005580">
    <property type="component" value="Unassembled WGS sequence"/>
</dbReference>
<dbReference type="HOGENOM" id="CLU_1011431_0_0_10"/>
<gene>
    <name evidence="1" type="ORF">HMPREF0663_11679</name>
</gene>
<keyword evidence="2" id="KW-1185">Reference proteome</keyword>
<accession>E7RR78</accession>